<feature type="compositionally biased region" description="Polar residues" evidence="1">
    <location>
        <begin position="1147"/>
        <end position="1156"/>
    </location>
</feature>
<feature type="region of interest" description="Disordered" evidence="1">
    <location>
        <begin position="466"/>
        <end position="485"/>
    </location>
</feature>
<evidence type="ECO:0000256" key="1">
    <source>
        <dbReference type="SAM" id="MobiDB-lite"/>
    </source>
</evidence>
<evidence type="ECO:0000259" key="2">
    <source>
        <dbReference type="PROSITE" id="PS51089"/>
    </source>
</evidence>
<feature type="compositionally biased region" description="Polar residues" evidence="1">
    <location>
        <begin position="870"/>
        <end position="879"/>
    </location>
</feature>
<dbReference type="GO" id="GO:0051014">
    <property type="term" value="P:actin filament severing"/>
    <property type="evidence" value="ECO:0007669"/>
    <property type="project" value="TreeGrafter"/>
</dbReference>
<feature type="region of interest" description="Disordered" evidence="1">
    <location>
        <begin position="1333"/>
        <end position="1395"/>
    </location>
</feature>
<dbReference type="Pfam" id="PF02209">
    <property type="entry name" value="VHP"/>
    <property type="match status" value="1"/>
</dbReference>
<dbReference type="GO" id="GO:0051015">
    <property type="term" value="F:actin filament binding"/>
    <property type="evidence" value="ECO:0007669"/>
    <property type="project" value="InterPro"/>
</dbReference>
<dbReference type="InterPro" id="IPR007122">
    <property type="entry name" value="Villin/Gelsolin"/>
</dbReference>
<keyword evidence="4" id="KW-1185">Reference proteome</keyword>
<name>A0A8J2M8E2_9HEXA</name>
<dbReference type="InterPro" id="IPR003128">
    <property type="entry name" value="Villin_headpiece"/>
</dbReference>
<feature type="region of interest" description="Disordered" evidence="1">
    <location>
        <begin position="758"/>
        <end position="788"/>
    </location>
</feature>
<feature type="compositionally biased region" description="Basic and acidic residues" evidence="1">
    <location>
        <begin position="820"/>
        <end position="839"/>
    </location>
</feature>
<dbReference type="SMART" id="SM00262">
    <property type="entry name" value="GEL"/>
    <property type="match status" value="4"/>
</dbReference>
<feature type="region of interest" description="Disordered" evidence="1">
    <location>
        <begin position="1235"/>
        <end position="1257"/>
    </location>
</feature>
<dbReference type="EMBL" id="CAJVCH010570436">
    <property type="protein sequence ID" value="CAG7834921.1"/>
    <property type="molecule type" value="Genomic_DNA"/>
</dbReference>
<sequence>MEGETSESCQATTAQDRLKLIKEERRKQHEERLERSPLYTVGLLNEDSDTLKRFSKYRRSDRERLRKEVLETAPVVRSLGAELEQEVLTTDSSSDIPPMVDLSKECLWNVSPLYSSPSTSPDTLSSETLPQDVLKSNVPYRNVDTVSFRPNYNPSVLTSSLSLDQNKGVLKKPSIPPILRSATEPAPATTNDDEHVLVKKPSILKKKDDSSYPGISSSNSGPCASVSFGLPESKSMLTRTKSIDSNLSGDTETGYWSGGENAGGILKNRRQFLDGDHSDQSSILKLRRSSLGSSILSTGSEGGLQSILKRKLSYDSSYIMKEANNTNEYSFSTHSLPACGCLSPEPKPILKKKCSSEDLEEVEPKPILKHRTSRDYHDINVETERIKPCLKKSTSKSADETFPSPSHKWREPASTSNSSSSSEIDNVRSGLPTEREDQSFSLFHPSSVKDSSSDLQRAHRSFCSESDINTNENRNVTDSDCHPEQSSSIFHIRPDLQTLSNPSLKNAFSPTPYGDYRILIKIKGYDSIKAMLHLKFVLKTVRESDDTAVENGLASQDIERHQYPQPARDFTTRSTSSNNSTTTTSVGASEGKLSSEDDLVISSIFGPKKKISSVKTRSELGNNNLDHFDEPGLEPPKFKFNWRRNSIGSTNTNLDPASSSGPISRDRSKNQVDDFILGCTAELGPGKLKHQSLATSSDDGRDSVSETNHSNHLKGTGGINEANAMSSKIERTDSHEDIIMSLSVAEKRSLFMQLENERKSEARGFRKQGGGGSSSARGKRYTTQPVTTDEVEKAAKMMVQNQEPVSHGTKMGATTFSDSQRVKNDKSVESDNTNRKADDLMSSLNSKSFCEKINLNRDSSSPLISHKSVDTSSTPSASVNDHRKSWEGDECSSSSSDVHDGLSSSKYKPRSKETVESNWTSKPPSGAAFSRSRNRSSRDSYVARLNRITDSVNTRIESEGGTTPGTPSRGTMTVTKPMEVEQSDGEISKSLRDRIRMFNIMASATQSEYKAVTRKTVTSKRFNTQPAVCTARRLFEEYGNGAATSLPIRSHNDDASSCTHKKTMVSTASSGEDNKSTVRDKEGHYEDESECSQTLGAISADSVIPCSSRDKGINSDQEFDPDTQLSARSPIPTSSPVEMPEKILTGSDDSSSSYDEANSEFLDPDNISESYSCGRRRLSKSSSANSMMMSTETDVNLFQKSKMNRNSIAEKIAALQTNGEVGWKKRMVKINPDYPDKEKVVVPPTDQNDNVELRKNNKDSSVIANRLSQLESSQEKWKKRVGENDANIFTVQGRLEKAGKITRSVPESPVTPTSDHKVKGIKVLAPLRFRNTSETFDSAPSTASPNEGPKLGDLFNAPNPKVHLLAKQPRKYSRSETGSSSESSEEDKVTRSVSRNDNETFTSFFDPMLSLEKPTRSKALTATSRVQIDDSSFKAIQTDGRQLLGIRRNVKAPRNHSNVKNPIKSLALRLQEQSYVEVSPQVREKEMKKRINVENLAKNAQLSVEALAGLASKEDFTAVKLKKAGNERNTKEFPHPMLIRIKGKRQVQTRLVPPEVASLSSGDNYILVTANKLYQFIGEYSNRLERAKIADVVSHIVQKKDLGCRIASNTEVATLEEPLLGGGRDRTQFFQLLGGESVPETDDLGDELDEAYESGIVTTNRVFEVDEAKEELVPLLESGGWRCQPRHSLLQDDKVLVFDFGSEMYVWSGSKADPLLKKTANQLAKKLFDEGYDFEDIDPLCSPIGVGLKDSQRPSWCFLKKINQHMEPILFIEKFFDWPDDSGRLIKVQKQRSSDGSIKEANYNFTACDVNEMINEISSTPDPSLELEGFNVGRGTEVRNEEDRRVFTITTLDVKAWNISEFSKSEVDETSLGQFYSEETSVIRWQFSVSQIGRDLKGNMSRHMGVLGRERSTYFFWQGKSSKITEQGTSALMTVELDREKGPQVRVEQGREPPAFLNLFKGLMFIHLESKEAPLKDAKLYVVMGACENEGHFIEVQCESSSLRSLGSFLLADFLKGRLYLWHGKLSNPTSRKIAINGANKIIEAPHQYLNYHGSLRLIELEEGEESLQFLSCLNVQNKNKLTDSYACLKDRKPQDYAEVTVFGFSSLQGSFEATPVLSLKRKSDSPEAFPILQEELYSAQQPKLFLISRGRVTWLWHGWTPRGDEENENATTGSGEIRWTAERKAAIETAINFCQTNGTNGFVVHAGLEPPQFTNIFPYWRVVDEARESNLTEGKTVGLMTPLEEAREKFVNTRLYTLEELQERPEEVDHSKLETYLSDEDFENVLKMGREEFKKLQSWKQTELKKAVGLF</sequence>
<feature type="compositionally biased region" description="Basic and acidic residues" evidence="1">
    <location>
        <begin position="1072"/>
        <end position="1086"/>
    </location>
</feature>
<gene>
    <name evidence="3" type="ORF">AFUS01_LOCUS44361</name>
</gene>
<accession>A0A8J2M8E2</accession>
<feature type="domain" description="HP" evidence="2">
    <location>
        <begin position="2251"/>
        <end position="2312"/>
    </location>
</feature>
<dbReference type="GO" id="GO:0005546">
    <property type="term" value="F:phosphatidylinositol-4,5-bisphosphate binding"/>
    <property type="evidence" value="ECO:0007669"/>
    <property type="project" value="TreeGrafter"/>
</dbReference>
<evidence type="ECO:0000313" key="4">
    <source>
        <dbReference type="Proteomes" id="UP000708208"/>
    </source>
</evidence>
<feature type="compositionally biased region" description="Polar residues" evidence="1">
    <location>
        <begin position="1333"/>
        <end position="1345"/>
    </location>
</feature>
<feature type="region of interest" description="Disordered" evidence="1">
    <location>
        <begin position="354"/>
        <end position="454"/>
    </location>
</feature>
<dbReference type="GO" id="GO:0008154">
    <property type="term" value="P:actin polymerization or depolymerization"/>
    <property type="evidence" value="ECO:0007669"/>
    <property type="project" value="TreeGrafter"/>
</dbReference>
<feature type="compositionally biased region" description="Basic and acidic residues" evidence="1">
    <location>
        <begin position="373"/>
        <end position="387"/>
    </location>
</feature>
<dbReference type="PANTHER" id="PTHR11977">
    <property type="entry name" value="VILLIN"/>
    <property type="match status" value="1"/>
</dbReference>
<feature type="compositionally biased region" description="Polar residues" evidence="1">
    <location>
        <begin position="1123"/>
        <end position="1136"/>
    </location>
</feature>
<evidence type="ECO:0000313" key="3">
    <source>
        <dbReference type="EMBL" id="CAG7834921.1"/>
    </source>
</evidence>
<dbReference type="GO" id="GO:0015629">
    <property type="term" value="C:actin cytoskeleton"/>
    <property type="evidence" value="ECO:0007669"/>
    <property type="project" value="TreeGrafter"/>
</dbReference>
<dbReference type="SMART" id="SM00153">
    <property type="entry name" value="VHP"/>
    <property type="match status" value="1"/>
</dbReference>
<feature type="compositionally biased region" description="Low complexity" evidence="1">
    <location>
        <begin position="1180"/>
        <end position="1189"/>
    </location>
</feature>
<dbReference type="Proteomes" id="UP000708208">
    <property type="component" value="Unassembled WGS sequence"/>
</dbReference>
<feature type="region of interest" description="Disordered" evidence="1">
    <location>
        <begin position="560"/>
        <end position="592"/>
    </location>
</feature>
<dbReference type="PROSITE" id="PS51089">
    <property type="entry name" value="HP"/>
    <property type="match status" value="1"/>
</dbReference>
<reference evidence="3" key="1">
    <citation type="submission" date="2021-06" db="EMBL/GenBank/DDBJ databases">
        <authorList>
            <person name="Hodson N. C."/>
            <person name="Mongue J. A."/>
            <person name="Jaron S. K."/>
        </authorList>
    </citation>
    <scope>NUCLEOTIDE SEQUENCE</scope>
</reference>
<dbReference type="OrthoDB" id="28894at2759"/>
<dbReference type="InterPro" id="IPR007123">
    <property type="entry name" value="Gelsolin-like_dom"/>
</dbReference>
<feature type="compositionally biased region" description="Polar residues" evidence="1">
    <location>
        <begin position="648"/>
        <end position="662"/>
    </location>
</feature>
<feature type="region of interest" description="Disordered" evidence="1">
    <location>
        <begin position="1051"/>
        <end position="1088"/>
    </location>
</feature>
<feature type="region of interest" description="Disordered" evidence="1">
    <location>
        <begin position="1106"/>
        <end position="1189"/>
    </location>
</feature>
<feature type="compositionally biased region" description="Low complexity" evidence="1">
    <location>
        <begin position="572"/>
        <end position="585"/>
    </location>
</feature>
<feature type="region of interest" description="Disordered" evidence="1">
    <location>
        <begin position="688"/>
        <end position="720"/>
    </location>
</feature>
<dbReference type="GO" id="GO:0051016">
    <property type="term" value="P:barbed-end actin filament capping"/>
    <property type="evidence" value="ECO:0007669"/>
    <property type="project" value="TreeGrafter"/>
</dbReference>
<feature type="region of interest" description="Disordered" evidence="1">
    <location>
        <begin position="648"/>
        <end position="668"/>
    </location>
</feature>
<feature type="region of interest" description="Disordered" evidence="1">
    <location>
        <begin position="800"/>
        <end position="839"/>
    </location>
</feature>
<proteinExistence type="predicted"/>
<dbReference type="GO" id="GO:0005737">
    <property type="term" value="C:cytoplasm"/>
    <property type="evidence" value="ECO:0007669"/>
    <property type="project" value="TreeGrafter"/>
</dbReference>
<dbReference type="PANTHER" id="PTHR11977:SF45">
    <property type="entry name" value="SUPERVILLIN"/>
    <property type="match status" value="1"/>
</dbReference>
<protein>
    <recommendedName>
        <fullName evidence="2">HP domain-containing protein</fullName>
    </recommendedName>
</protein>
<comment type="caution">
    <text evidence="3">The sequence shown here is derived from an EMBL/GenBank/DDBJ whole genome shotgun (WGS) entry which is preliminary data.</text>
</comment>
<feature type="compositionally biased region" description="Basic and acidic residues" evidence="1">
    <location>
        <begin position="1386"/>
        <end position="1395"/>
    </location>
</feature>
<organism evidence="3 4">
    <name type="scientific">Allacma fusca</name>
    <dbReference type="NCBI Taxonomy" id="39272"/>
    <lineage>
        <taxon>Eukaryota</taxon>
        <taxon>Metazoa</taxon>
        <taxon>Ecdysozoa</taxon>
        <taxon>Arthropoda</taxon>
        <taxon>Hexapoda</taxon>
        <taxon>Collembola</taxon>
        <taxon>Symphypleona</taxon>
        <taxon>Sminthuridae</taxon>
        <taxon>Allacma</taxon>
    </lineage>
</organism>
<dbReference type="Pfam" id="PF00626">
    <property type="entry name" value="Gelsolin"/>
    <property type="match status" value="2"/>
</dbReference>
<feature type="region of interest" description="Disordered" evidence="1">
    <location>
        <begin position="858"/>
        <end position="940"/>
    </location>
</feature>
<feature type="compositionally biased region" description="Low complexity" evidence="1">
    <location>
        <begin position="891"/>
        <end position="905"/>
    </location>
</feature>